<comment type="caution">
    <text evidence="1">The sequence shown here is derived from an EMBL/GenBank/DDBJ whole genome shotgun (WGS) entry which is preliminary data.</text>
</comment>
<sequence>MSYSNKQRRGRYATNACTNCRKKHIKCSEEATCTHCALQNLKCTYSKPVKKRGPKVSANVFESNSDKASNIEHKNTLIQFSEPIPFCLDYNYNEEYQAIQNYLFSHINTNNILLNNNAPVNFFGNTFSLPKNLSPDSSSIASNLDYLF</sequence>
<evidence type="ECO:0000313" key="2">
    <source>
        <dbReference type="Proteomes" id="UP000789920"/>
    </source>
</evidence>
<name>A0ACA9R7H1_9GLOM</name>
<accession>A0ACA9R7H1</accession>
<keyword evidence="2" id="KW-1185">Reference proteome</keyword>
<dbReference type="Proteomes" id="UP000789920">
    <property type="component" value="Unassembled WGS sequence"/>
</dbReference>
<organism evidence="1 2">
    <name type="scientific">Racocetra persica</name>
    <dbReference type="NCBI Taxonomy" id="160502"/>
    <lineage>
        <taxon>Eukaryota</taxon>
        <taxon>Fungi</taxon>
        <taxon>Fungi incertae sedis</taxon>
        <taxon>Mucoromycota</taxon>
        <taxon>Glomeromycotina</taxon>
        <taxon>Glomeromycetes</taxon>
        <taxon>Diversisporales</taxon>
        <taxon>Gigasporaceae</taxon>
        <taxon>Racocetra</taxon>
    </lineage>
</organism>
<reference evidence="1" key="1">
    <citation type="submission" date="2021-06" db="EMBL/GenBank/DDBJ databases">
        <authorList>
            <person name="Kallberg Y."/>
            <person name="Tangrot J."/>
            <person name="Rosling A."/>
        </authorList>
    </citation>
    <scope>NUCLEOTIDE SEQUENCE</scope>
    <source>
        <strain evidence="1">MA461A</strain>
    </source>
</reference>
<protein>
    <submittedName>
        <fullName evidence="1">4188_t:CDS:1</fullName>
    </submittedName>
</protein>
<gene>
    <name evidence="1" type="ORF">RPERSI_LOCUS17367</name>
</gene>
<proteinExistence type="predicted"/>
<evidence type="ECO:0000313" key="1">
    <source>
        <dbReference type="EMBL" id="CAG8779522.1"/>
    </source>
</evidence>
<dbReference type="EMBL" id="CAJVQC010044432">
    <property type="protein sequence ID" value="CAG8779522.1"/>
    <property type="molecule type" value="Genomic_DNA"/>
</dbReference>